<dbReference type="Proteomes" id="UP000324632">
    <property type="component" value="Chromosome 18"/>
</dbReference>
<gene>
    <name evidence="1" type="ORF">E1301_Tti005661</name>
</gene>
<protein>
    <submittedName>
        <fullName evidence="1">Uncharacterized protein</fullName>
    </submittedName>
</protein>
<keyword evidence="2" id="KW-1185">Reference proteome</keyword>
<reference evidence="1 2" key="1">
    <citation type="journal article" date="2019" name="Mol. Ecol. Resour.">
        <title>Chromosome-level genome assembly of Triplophysa tibetana, a fish adapted to the harsh high-altitude environment of the Tibetan Plateau.</title>
        <authorList>
            <person name="Yang X."/>
            <person name="Liu H."/>
            <person name="Ma Z."/>
            <person name="Zou Y."/>
            <person name="Zou M."/>
            <person name="Mao Y."/>
            <person name="Li X."/>
            <person name="Wang H."/>
            <person name="Chen T."/>
            <person name="Wang W."/>
            <person name="Yang R."/>
        </authorList>
    </citation>
    <scope>NUCLEOTIDE SEQUENCE [LARGE SCALE GENOMIC DNA]</scope>
    <source>
        <strain evidence="1">TTIB1903HZAU</strain>
        <tissue evidence="1">Muscle</tissue>
    </source>
</reference>
<sequence>MHHMSASLSTHDTAHIRREITVYGEPLRYASPEPRGAPTHVPLHVATEWARKLWARLDFDTHPAPIPPPLHSFAHATGSVLRCNRATFGWCTICTSREKEMKSGCISALRLQRAARCVGEQGQFLLAFALLSMCFAYGHTSLDSACLQEEYTLVVRFETIQIQFSVIW</sequence>
<comment type="caution">
    <text evidence="1">The sequence shown here is derived from an EMBL/GenBank/DDBJ whole genome shotgun (WGS) entry which is preliminary data.</text>
</comment>
<accession>A0A5A9NHM8</accession>
<name>A0A5A9NHM8_9TELE</name>
<evidence type="ECO:0000313" key="1">
    <source>
        <dbReference type="EMBL" id="KAA0708419.1"/>
    </source>
</evidence>
<dbReference type="EMBL" id="SOYY01000018">
    <property type="protein sequence ID" value="KAA0708419.1"/>
    <property type="molecule type" value="Genomic_DNA"/>
</dbReference>
<dbReference type="AlphaFoldDB" id="A0A5A9NHM8"/>
<organism evidence="1 2">
    <name type="scientific">Triplophysa tibetana</name>
    <dbReference type="NCBI Taxonomy" id="1572043"/>
    <lineage>
        <taxon>Eukaryota</taxon>
        <taxon>Metazoa</taxon>
        <taxon>Chordata</taxon>
        <taxon>Craniata</taxon>
        <taxon>Vertebrata</taxon>
        <taxon>Euteleostomi</taxon>
        <taxon>Actinopterygii</taxon>
        <taxon>Neopterygii</taxon>
        <taxon>Teleostei</taxon>
        <taxon>Ostariophysi</taxon>
        <taxon>Cypriniformes</taxon>
        <taxon>Nemacheilidae</taxon>
        <taxon>Triplophysa</taxon>
    </lineage>
</organism>
<evidence type="ECO:0000313" key="2">
    <source>
        <dbReference type="Proteomes" id="UP000324632"/>
    </source>
</evidence>
<proteinExistence type="predicted"/>